<evidence type="ECO:0000256" key="2">
    <source>
        <dbReference type="SAM" id="SignalP"/>
    </source>
</evidence>
<dbReference type="InterPro" id="IPR019405">
    <property type="entry name" value="Lactonase_7-beta_prop"/>
</dbReference>
<dbReference type="SUPFAM" id="SSF75011">
    <property type="entry name" value="3-carboxy-cis,cis-mucoante lactonizing enzyme"/>
    <property type="match status" value="1"/>
</dbReference>
<dbReference type="Pfam" id="PF10282">
    <property type="entry name" value="Lactonase"/>
    <property type="match status" value="1"/>
</dbReference>
<feature type="signal peptide" evidence="2">
    <location>
        <begin position="1"/>
        <end position="18"/>
    </location>
</feature>
<feature type="chain" id="PRO_5025360378" evidence="2">
    <location>
        <begin position="19"/>
        <end position="376"/>
    </location>
</feature>
<sequence>MRLSSIFPLAIFAASVLGDTHYFFSGFFAGTTIVGIQFDDATSTLSLVQNIIMQASEGSKWIAIDEQRKNIYVGTTGYFQSYAITSNLSLTYQSNISLSSDCSNANFLIAATAPSYTVFGVQYSGGCSAQAISVDATGALQRTISNLTYDSSAGVHGLDLSPDNDFVYSADDMGNAVWVHLFESTSGTAEQVQYLAAPTGANPRHLAVHPNGQWVYVVYEELNQLAVYSRDNTTGKLTDTNTTYPLIPPTFTNTSSYWADEALFSIPGTNSSTGSPKYLITGTRSRSTNSTGYVSAFSLDSSTGAITEQLFLLPSTGSGGSANAVSPSPFSEEYFAITDSGSNFIERWRIDGDAATAWAVAHLDLENGPANVVWYS</sequence>
<keyword evidence="2" id="KW-0732">Signal</keyword>
<name>A0A6A6DFX7_9PEZI</name>
<reference evidence="3" key="1">
    <citation type="journal article" date="2020" name="Stud. Mycol.">
        <title>101 Dothideomycetes genomes: a test case for predicting lifestyles and emergence of pathogens.</title>
        <authorList>
            <person name="Haridas S."/>
            <person name="Albert R."/>
            <person name="Binder M."/>
            <person name="Bloem J."/>
            <person name="Labutti K."/>
            <person name="Salamov A."/>
            <person name="Andreopoulos B."/>
            <person name="Baker S."/>
            <person name="Barry K."/>
            <person name="Bills G."/>
            <person name="Bluhm B."/>
            <person name="Cannon C."/>
            <person name="Castanera R."/>
            <person name="Culley D."/>
            <person name="Daum C."/>
            <person name="Ezra D."/>
            <person name="Gonzalez J."/>
            <person name="Henrissat B."/>
            <person name="Kuo A."/>
            <person name="Liang C."/>
            <person name="Lipzen A."/>
            <person name="Lutzoni F."/>
            <person name="Magnuson J."/>
            <person name="Mondo S."/>
            <person name="Nolan M."/>
            <person name="Ohm R."/>
            <person name="Pangilinan J."/>
            <person name="Park H.-J."/>
            <person name="Ramirez L."/>
            <person name="Alfaro M."/>
            <person name="Sun H."/>
            <person name="Tritt A."/>
            <person name="Yoshinaga Y."/>
            <person name="Zwiers L.-H."/>
            <person name="Turgeon B."/>
            <person name="Goodwin S."/>
            <person name="Spatafora J."/>
            <person name="Crous P."/>
            <person name="Grigoriev I."/>
        </authorList>
    </citation>
    <scope>NUCLEOTIDE SEQUENCE</scope>
    <source>
        <strain evidence="3">CBS 207.26</strain>
    </source>
</reference>
<dbReference type="PANTHER" id="PTHR30344">
    <property type="entry name" value="6-PHOSPHOGLUCONOLACTONASE-RELATED"/>
    <property type="match status" value="1"/>
</dbReference>
<dbReference type="InterPro" id="IPR015943">
    <property type="entry name" value="WD40/YVTN_repeat-like_dom_sf"/>
</dbReference>
<comment type="similarity">
    <text evidence="1">Belongs to the cycloisomerase 2 family.</text>
</comment>
<accession>A0A6A6DFX7</accession>
<dbReference type="EMBL" id="ML994694">
    <property type="protein sequence ID" value="KAF2177129.1"/>
    <property type="molecule type" value="Genomic_DNA"/>
</dbReference>
<dbReference type="InterPro" id="IPR050282">
    <property type="entry name" value="Cycloisomerase_2"/>
</dbReference>
<protein>
    <submittedName>
        <fullName evidence="3">3-carboxy-cis,cis-mucoante lactonizing enzyme</fullName>
    </submittedName>
</protein>
<organism evidence="3 4">
    <name type="scientific">Zopfia rhizophila CBS 207.26</name>
    <dbReference type="NCBI Taxonomy" id="1314779"/>
    <lineage>
        <taxon>Eukaryota</taxon>
        <taxon>Fungi</taxon>
        <taxon>Dikarya</taxon>
        <taxon>Ascomycota</taxon>
        <taxon>Pezizomycotina</taxon>
        <taxon>Dothideomycetes</taxon>
        <taxon>Dothideomycetes incertae sedis</taxon>
        <taxon>Zopfiaceae</taxon>
        <taxon>Zopfia</taxon>
    </lineage>
</organism>
<dbReference type="Proteomes" id="UP000800200">
    <property type="component" value="Unassembled WGS sequence"/>
</dbReference>
<evidence type="ECO:0000256" key="1">
    <source>
        <dbReference type="ARBA" id="ARBA00005564"/>
    </source>
</evidence>
<keyword evidence="4" id="KW-1185">Reference proteome</keyword>
<proteinExistence type="inferred from homology"/>
<gene>
    <name evidence="3" type="ORF">K469DRAFT_604471</name>
</gene>
<dbReference type="Gene3D" id="2.130.10.10">
    <property type="entry name" value="YVTN repeat-like/Quinoprotein amine dehydrogenase"/>
    <property type="match status" value="1"/>
</dbReference>
<evidence type="ECO:0000313" key="4">
    <source>
        <dbReference type="Proteomes" id="UP000800200"/>
    </source>
</evidence>
<dbReference type="PANTHER" id="PTHR30344:SF4">
    <property type="entry name" value="CYCLASE, PUTATIVE (AFU_ORTHOLOGUE AFUA_6G11580)-RELATED"/>
    <property type="match status" value="1"/>
</dbReference>
<dbReference type="AlphaFoldDB" id="A0A6A6DFX7"/>
<evidence type="ECO:0000313" key="3">
    <source>
        <dbReference type="EMBL" id="KAF2177129.1"/>
    </source>
</evidence>
<dbReference type="OrthoDB" id="1715191at2759"/>
<dbReference type="GO" id="GO:0017057">
    <property type="term" value="F:6-phosphogluconolactonase activity"/>
    <property type="evidence" value="ECO:0007669"/>
    <property type="project" value="TreeGrafter"/>
</dbReference>